<dbReference type="GO" id="GO:0005524">
    <property type="term" value="F:ATP binding"/>
    <property type="evidence" value="ECO:0007669"/>
    <property type="project" value="UniProtKB-KW"/>
</dbReference>
<reference evidence="11" key="1">
    <citation type="journal article" date="2010" name="Nature">
        <title>The Amphimedon queenslandica genome and the evolution of animal complexity.</title>
        <authorList>
            <person name="Srivastava M."/>
            <person name="Simakov O."/>
            <person name="Chapman J."/>
            <person name="Fahey B."/>
            <person name="Gauthier M.E."/>
            <person name="Mitros T."/>
            <person name="Richards G.S."/>
            <person name="Conaco C."/>
            <person name="Dacre M."/>
            <person name="Hellsten U."/>
            <person name="Larroux C."/>
            <person name="Putnam N.H."/>
            <person name="Stanke M."/>
            <person name="Adamska M."/>
            <person name="Darling A."/>
            <person name="Degnan S.M."/>
            <person name="Oakley T.H."/>
            <person name="Plachetzki D.C."/>
            <person name="Zhai Y."/>
            <person name="Adamski M."/>
            <person name="Calcino A."/>
            <person name="Cummins S.F."/>
            <person name="Goodstein D.M."/>
            <person name="Harris C."/>
            <person name="Jackson D.J."/>
            <person name="Leys S.P."/>
            <person name="Shu S."/>
            <person name="Woodcroft B.J."/>
            <person name="Vervoort M."/>
            <person name="Kosik K.S."/>
            <person name="Manning G."/>
            <person name="Degnan B.M."/>
            <person name="Rokhsar D.S."/>
        </authorList>
    </citation>
    <scope>NUCLEOTIDE SEQUENCE [LARGE SCALE GENOMIC DNA]</scope>
</reference>
<keyword evidence="6" id="KW-1133">Transmembrane helix</keyword>
<evidence type="ECO:0000256" key="1">
    <source>
        <dbReference type="ARBA" id="ARBA00004370"/>
    </source>
</evidence>
<dbReference type="PANTHER" id="PTHR24416">
    <property type="entry name" value="TYROSINE-PROTEIN KINASE RECEPTOR"/>
    <property type="match status" value="1"/>
</dbReference>
<protein>
    <recommendedName>
        <fullName evidence="9">Serine-threonine/tyrosine-protein kinase catalytic domain-containing protein</fullName>
    </recommendedName>
</protein>
<dbReference type="InterPro" id="IPR001245">
    <property type="entry name" value="Ser-Thr/Tyr_kinase_cat_dom"/>
</dbReference>
<keyword evidence="7" id="KW-0472">Membrane</keyword>
<sequence length="102" mass="11610">MYEIWSLGHKPFENYTNQKCLRMLDSGFRLPPPPGCPRSIYEMMIQCWHPDTGSRPTFVQLVSRLSLSDAKLLSTVSSDTTAIGGPLETGHQLYTELQNMYQ</sequence>
<proteinExistence type="predicted"/>
<dbReference type="PANTHER" id="PTHR24416:SF550">
    <property type="entry name" value="FIBROBLAST GROWTH FACTOR RECEPTOR HOMOLOG 1-RELATED"/>
    <property type="match status" value="1"/>
</dbReference>
<evidence type="ECO:0000256" key="8">
    <source>
        <dbReference type="ARBA" id="ARBA00023170"/>
    </source>
</evidence>
<dbReference type="SUPFAM" id="SSF56112">
    <property type="entry name" value="Protein kinase-like (PK-like)"/>
    <property type="match status" value="1"/>
</dbReference>
<feature type="domain" description="Serine-threonine/tyrosine-protein kinase catalytic" evidence="9">
    <location>
        <begin position="1"/>
        <end position="65"/>
    </location>
</feature>
<evidence type="ECO:0000256" key="4">
    <source>
        <dbReference type="ARBA" id="ARBA00022741"/>
    </source>
</evidence>
<accession>A0AAN0JVK8</accession>
<dbReference type="Gene3D" id="1.10.510.10">
    <property type="entry name" value="Transferase(Phosphotransferase) domain 1"/>
    <property type="match status" value="1"/>
</dbReference>
<dbReference type="Proteomes" id="UP000007879">
    <property type="component" value="Unassembled WGS sequence"/>
</dbReference>
<evidence type="ECO:0000313" key="11">
    <source>
        <dbReference type="Proteomes" id="UP000007879"/>
    </source>
</evidence>
<evidence type="ECO:0000313" key="10">
    <source>
        <dbReference type="EnsemblMetazoa" id="XP_019861209.1"/>
    </source>
</evidence>
<evidence type="ECO:0000256" key="3">
    <source>
        <dbReference type="ARBA" id="ARBA00022729"/>
    </source>
</evidence>
<evidence type="ECO:0000256" key="7">
    <source>
        <dbReference type="ARBA" id="ARBA00023136"/>
    </source>
</evidence>
<dbReference type="GO" id="GO:0005886">
    <property type="term" value="C:plasma membrane"/>
    <property type="evidence" value="ECO:0007669"/>
    <property type="project" value="TreeGrafter"/>
</dbReference>
<keyword evidence="3" id="KW-0732">Signal</keyword>
<keyword evidence="4" id="KW-0547">Nucleotide-binding</keyword>
<dbReference type="KEGG" id="aqu:109589594"/>
<dbReference type="InterPro" id="IPR011009">
    <property type="entry name" value="Kinase-like_dom_sf"/>
</dbReference>
<organism evidence="10 11">
    <name type="scientific">Amphimedon queenslandica</name>
    <name type="common">Sponge</name>
    <dbReference type="NCBI Taxonomy" id="400682"/>
    <lineage>
        <taxon>Eukaryota</taxon>
        <taxon>Metazoa</taxon>
        <taxon>Porifera</taxon>
        <taxon>Demospongiae</taxon>
        <taxon>Heteroscleromorpha</taxon>
        <taxon>Haplosclerida</taxon>
        <taxon>Niphatidae</taxon>
        <taxon>Amphimedon</taxon>
    </lineage>
</organism>
<evidence type="ECO:0000256" key="2">
    <source>
        <dbReference type="ARBA" id="ARBA00022692"/>
    </source>
</evidence>
<keyword evidence="11" id="KW-1185">Reference proteome</keyword>
<dbReference type="AlphaFoldDB" id="A0AAN0JVK8"/>
<name>A0AAN0JVK8_AMPQE</name>
<dbReference type="GeneID" id="109589594"/>
<dbReference type="EnsemblMetazoa" id="XM_020005650.1">
    <property type="protein sequence ID" value="XP_019861209.1"/>
    <property type="gene ID" value="LOC109589594"/>
</dbReference>
<evidence type="ECO:0000259" key="9">
    <source>
        <dbReference type="Pfam" id="PF07714"/>
    </source>
</evidence>
<dbReference type="Pfam" id="PF07714">
    <property type="entry name" value="PK_Tyr_Ser-Thr"/>
    <property type="match status" value="1"/>
</dbReference>
<keyword evidence="8" id="KW-0675">Receptor</keyword>
<dbReference type="GO" id="GO:0004714">
    <property type="term" value="F:transmembrane receptor protein tyrosine kinase activity"/>
    <property type="evidence" value="ECO:0007669"/>
    <property type="project" value="TreeGrafter"/>
</dbReference>
<keyword evidence="5" id="KW-0067">ATP-binding</keyword>
<keyword evidence="2" id="KW-0812">Transmembrane</keyword>
<dbReference type="GO" id="GO:0043235">
    <property type="term" value="C:receptor complex"/>
    <property type="evidence" value="ECO:0007669"/>
    <property type="project" value="TreeGrafter"/>
</dbReference>
<dbReference type="InterPro" id="IPR050122">
    <property type="entry name" value="RTK"/>
</dbReference>
<evidence type="ECO:0000256" key="5">
    <source>
        <dbReference type="ARBA" id="ARBA00022840"/>
    </source>
</evidence>
<comment type="subcellular location">
    <subcellularLocation>
        <location evidence="1">Membrane</location>
    </subcellularLocation>
</comment>
<evidence type="ECO:0000256" key="6">
    <source>
        <dbReference type="ARBA" id="ARBA00022989"/>
    </source>
</evidence>
<reference evidence="10" key="2">
    <citation type="submission" date="2024-06" db="UniProtKB">
        <authorList>
            <consortium name="EnsemblMetazoa"/>
        </authorList>
    </citation>
    <scope>IDENTIFICATION</scope>
</reference>
<dbReference type="GO" id="GO:0007169">
    <property type="term" value="P:cell surface receptor protein tyrosine kinase signaling pathway"/>
    <property type="evidence" value="ECO:0007669"/>
    <property type="project" value="TreeGrafter"/>
</dbReference>
<dbReference type="RefSeq" id="XP_019861209.1">
    <property type="nucleotide sequence ID" value="XM_020005650.1"/>
</dbReference>